<sequence length="288" mass="33266">MPYPLTKLPYGLRCRLHELATPMERYHLQTAAGSPSICPPLQIVKNGSYRQWFCYSAGKLAMATGYLQPMDPVNLCNNTLYHPEDFEFKEVDVNDLAFKPYDGFFFSLNYLSLTNCKLSAHFFVKLTETEVFASVKRLRIIGNTSKTYLLKFCDVLAAFSQLKVLILVNTAVTKTWMTDLLQFSPQLTKLTIIDMTIEQFEFFEVDNLIGFLKAQRKGFKFDITLRAHYEEDLNTFHSRIEGELMKCRELVPDEEFLYDESVLMAVLTIEAGVNSSTWNLVSDDYEYF</sequence>
<reference evidence="2" key="2">
    <citation type="submission" date="2020-10" db="UniProtKB">
        <authorList>
            <consortium name="WormBaseParasite"/>
        </authorList>
    </citation>
    <scope>IDENTIFICATION</scope>
</reference>
<protein>
    <submittedName>
        <fullName evidence="2">FBA_2 domain-containing protein</fullName>
    </submittedName>
</protein>
<reference evidence="1" key="1">
    <citation type="journal article" date="2013" name="Genetics">
        <title>The draft genome and transcriptome of Panagrellus redivivus are shaped by the harsh demands of a free-living lifestyle.</title>
        <authorList>
            <person name="Srinivasan J."/>
            <person name="Dillman A.R."/>
            <person name="Macchietto M.G."/>
            <person name="Heikkinen L."/>
            <person name="Lakso M."/>
            <person name="Fracchia K.M."/>
            <person name="Antoshechkin I."/>
            <person name="Mortazavi A."/>
            <person name="Wong G."/>
            <person name="Sternberg P.W."/>
        </authorList>
    </citation>
    <scope>NUCLEOTIDE SEQUENCE [LARGE SCALE GENOMIC DNA]</scope>
    <source>
        <strain evidence="1">MT8872</strain>
    </source>
</reference>
<organism evidence="1 2">
    <name type="scientific">Panagrellus redivivus</name>
    <name type="common">Microworm</name>
    <dbReference type="NCBI Taxonomy" id="6233"/>
    <lineage>
        <taxon>Eukaryota</taxon>
        <taxon>Metazoa</taxon>
        <taxon>Ecdysozoa</taxon>
        <taxon>Nematoda</taxon>
        <taxon>Chromadorea</taxon>
        <taxon>Rhabditida</taxon>
        <taxon>Tylenchina</taxon>
        <taxon>Panagrolaimomorpha</taxon>
        <taxon>Panagrolaimoidea</taxon>
        <taxon>Panagrolaimidae</taxon>
        <taxon>Panagrellus</taxon>
    </lineage>
</organism>
<dbReference type="SUPFAM" id="SSF52047">
    <property type="entry name" value="RNI-like"/>
    <property type="match status" value="1"/>
</dbReference>
<proteinExistence type="predicted"/>
<accession>A0A7E4W729</accession>
<dbReference type="WBParaSite" id="Pan_g7359.t1">
    <property type="protein sequence ID" value="Pan_g7359.t1"/>
    <property type="gene ID" value="Pan_g7359"/>
</dbReference>
<dbReference type="Proteomes" id="UP000492821">
    <property type="component" value="Unassembled WGS sequence"/>
</dbReference>
<dbReference type="AlphaFoldDB" id="A0A7E4W729"/>
<evidence type="ECO:0000313" key="1">
    <source>
        <dbReference type="Proteomes" id="UP000492821"/>
    </source>
</evidence>
<name>A0A7E4W729_PANRE</name>
<keyword evidence="1" id="KW-1185">Reference proteome</keyword>
<evidence type="ECO:0000313" key="2">
    <source>
        <dbReference type="WBParaSite" id="Pan_g7359.t1"/>
    </source>
</evidence>